<name>A0A084W6Z9_ANOSI</name>
<dbReference type="EMBL" id="KE525312">
    <property type="protein sequence ID" value="KFB45993.1"/>
    <property type="molecule type" value="Genomic_DNA"/>
</dbReference>
<dbReference type="EMBL" id="ATLV01021074">
    <property type="status" value="NOT_ANNOTATED_CDS"/>
    <property type="molecule type" value="Genomic_DNA"/>
</dbReference>
<proteinExistence type="predicted"/>
<organism evidence="1">
    <name type="scientific">Anopheles sinensis</name>
    <name type="common">Mosquito</name>
    <dbReference type="NCBI Taxonomy" id="74873"/>
    <lineage>
        <taxon>Eukaryota</taxon>
        <taxon>Metazoa</taxon>
        <taxon>Ecdysozoa</taxon>
        <taxon>Arthropoda</taxon>
        <taxon>Hexapoda</taxon>
        <taxon>Insecta</taxon>
        <taxon>Pterygota</taxon>
        <taxon>Neoptera</taxon>
        <taxon>Endopterygota</taxon>
        <taxon>Diptera</taxon>
        <taxon>Nematocera</taxon>
        <taxon>Culicoidea</taxon>
        <taxon>Culicidae</taxon>
        <taxon>Anophelinae</taxon>
        <taxon>Anopheles</taxon>
    </lineage>
</organism>
<evidence type="ECO:0000313" key="1">
    <source>
        <dbReference type="EMBL" id="KFB45993.1"/>
    </source>
</evidence>
<dbReference type="AlphaFoldDB" id="A0A084W6Z9"/>
<reference evidence="1 3" key="1">
    <citation type="journal article" date="2014" name="BMC Genomics">
        <title>Genome sequence of Anopheles sinensis provides insight into genetics basis of mosquito competence for malaria parasites.</title>
        <authorList>
            <person name="Zhou D."/>
            <person name="Zhang D."/>
            <person name="Ding G."/>
            <person name="Shi L."/>
            <person name="Hou Q."/>
            <person name="Ye Y."/>
            <person name="Xu Y."/>
            <person name="Zhou H."/>
            <person name="Xiong C."/>
            <person name="Li S."/>
            <person name="Yu J."/>
            <person name="Hong S."/>
            <person name="Yu X."/>
            <person name="Zou P."/>
            <person name="Chen C."/>
            <person name="Chang X."/>
            <person name="Wang W."/>
            <person name="Lv Y."/>
            <person name="Sun Y."/>
            <person name="Ma L."/>
            <person name="Shen B."/>
            <person name="Zhu C."/>
        </authorList>
    </citation>
    <scope>NUCLEOTIDE SEQUENCE [LARGE SCALE GENOMIC DNA]</scope>
</reference>
<keyword evidence="3" id="KW-1185">Reference proteome</keyword>
<accession>A0A084W6Z9</accession>
<reference evidence="2" key="2">
    <citation type="submission" date="2020-05" db="UniProtKB">
        <authorList>
            <consortium name="EnsemblMetazoa"/>
        </authorList>
    </citation>
    <scope>IDENTIFICATION</scope>
</reference>
<dbReference type="EnsemblMetazoa" id="ASIC013959-RA">
    <property type="protein sequence ID" value="ASIC013959-PA"/>
    <property type="gene ID" value="ASIC013959"/>
</dbReference>
<gene>
    <name evidence="1" type="ORF">ZHAS_00013959</name>
</gene>
<protein>
    <submittedName>
        <fullName evidence="1 2">Uncharacterized protein</fullName>
    </submittedName>
</protein>
<sequence length="74" mass="8106">MSKNSRRTVAVSEISLFVYVLVCVRRFSIIGIWSIGISINELAGGSTTLGREEHVKLAGKRRVLQRTDGSTIDG</sequence>
<dbReference type="Proteomes" id="UP000030765">
    <property type="component" value="Unassembled WGS sequence"/>
</dbReference>
<evidence type="ECO:0000313" key="2">
    <source>
        <dbReference type="EnsemblMetazoa" id="ASIC013959-PA"/>
    </source>
</evidence>
<evidence type="ECO:0000313" key="3">
    <source>
        <dbReference type="Proteomes" id="UP000030765"/>
    </source>
</evidence>
<dbReference type="VEuPathDB" id="VectorBase:ASIC013959"/>